<name>A0A2H0KCM7_9BACT</name>
<evidence type="ECO:0000259" key="1">
    <source>
        <dbReference type="Pfam" id="PF01930"/>
    </source>
</evidence>
<evidence type="ECO:0000313" key="3">
    <source>
        <dbReference type="Proteomes" id="UP000229342"/>
    </source>
</evidence>
<proteinExistence type="predicted"/>
<dbReference type="Pfam" id="PF01930">
    <property type="entry name" value="Cas_Cas4"/>
    <property type="match status" value="1"/>
</dbReference>
<dbReference type="Proteomes" id="UP000229342">
    <property type="component" value="Unassembled WGS sequence"/>
</dbReference>
<reference evidence="2 3" key="1">
    <citation type="submission" date="2017-09" db="EMBL/GenBank/DDBJ databases">
        <title>Depth-based differentiation of microbial function through sediment-hosted aquifers and enrichment of novel symbionts in the deep terrestrial subsurface.</title>
        <authorList>
            <person name="Probst A.J."/>
            <person name="Ladd B."/>
            <person name="Jarett J.K."/>
            <person name="Geller-Mcgrath D.E."/>
            <person name="Sieber C.M."/>
            <person name="Emerson J.B."/>
            <person name="Anantharaman K."/>
            <person name="Thomas B.C."/>
            <person name="Malmstrom R."/>
            <person name="Stieglmeier M."/>
            <person name="Klingl A."/>
            <person name="Woyke T."/>
            <person name="Ryan C.M."/>
            <person name="Banfield J.F."/>
        </authorList>
    </citation>
    <scope>NUCLEOTIDE SEQUENCE [LARGE SCALE GENOMIC DNA]</scope>
    <source>
        <strain evidence="2">CG11_big_fil_rev_8_21_14_0_20_46_11</strain>
    </source>
</reference>
<gene>
    <name evidence="2" type="primary">cas4</name>
    <name evidence="2" type="ORF">COV91_01240</name>
</gene>
<dbReference type="Gene3D" id="3.90.320.10">
    <property type="match status" value="1"/>
</dbReference>
<organism evidence="2 3">
    <name type="scientific">Candidatus Taylorbacteria bacterium CG11_big_fil_rev_8_21_14_0_20_46_11</name>
    <dbReference type="NCBI Taxonomy" id="1975025"/>
    <lineage>
        <taxon>Bacteria</taxon>
        <taxon>Candidatus Tayloriibacteriota</taxon>
    </lineage>
</organism>
<comment type="caution">
    <text evidence="2">The sequence shown here is derived from an EMBL/GenBank/DDBJ whole genome shotgun (WGS) entry which is preliminary data.</text>
</comment>
<dbReference type="EMBL" id="PCVG01000015">
    <property type="protein sequence ID" value="PIQ69001.1"/>
    <property type="molecule type" value="Genomic_DNA"/>
</dbReference>
<dbReference type="InterPro" id="IPR022765">
    <property type="entry name" value="Dna2/Cas4_DUF83"/>
</dbReference>
<feature type="domain" description="DUF83" evidence="1">
    <location>
        <begin position="7"/>
        <end position="170"/>
    </location>
</feature>
<dbReference type="InterPro" id="IPR027616">
    <property type="entry name" value="Cas4_PREFRAN"/>
</dbReference>
<evidence type="ECO:0000313" key="2">
    <source>
        <dbReference type="EMBL" id="PIQ69001.1"/>
    </source>
</evidence>
<sequence>MEPYIQISKINDFMYCPVSIYLHSLYENFNTKTYHQTPQVAGTLNHEAIESGTYSTARRFIMGLEVSSERYNLVGKIDIYDQGRKVLVERKTRIKTIYPGYRYQLYAQYFCMKEMGYEVKALFVHSLEDNKRYRIQVPKKKEREEFEAILQRMREFGPDDMRDHACERCAKSIYGTLAW</sequence>
<dbReference type="AlphaFoldDB" id="A0A2H0KCM7"/>
<dbReference type="NCBIfam" id="TIGR04328">
    <property type="entry name" value="cas4_PREFRAN"/>
    <property type="match status" value="1"/>
</dbReference>
<protein>
    <submittedName>
        <fullName evidence="2">Type V CRISPR-associated protein Cas4</fullName>
    </submittedName>
</protein>
<accession>A0A2H0KCM7</accession>
<dbReference type="InterPro" id="IPR011604">
    <property type="entry name" value="PDDEXK-like_dom_sf"/>
</dbReference>